<organism evidence="1 2">
    <name type="scientific">Spiroplasma mirum ATCC 29335</name>
    <dbReference type="NCBI Taxonomy" id="838561"/>
    <lineage>
        <taxon>Bacteria</taxon>
        <taxon>Bacillati</taxon>
        <taxon>Mycoplasmatota</taxon>
        <taxon>Mollicutes</taxon>
        <taxon>Entomoplasmatales</taxon>
        <taxon>Spiroplasmataceae</taxon>
        <taxon>Spiroplasma</taxon>
    </lineage>
</organism>
<gene>
    <name evidence="1" type="ORF">P344_01210</name>
</gene>
<reference evidence="1 2" key="1">
    <citation type="submission" date="2013-09" db="EMBL/GenBank/DDBJ databases">
        <title>Complete genome sequence of Spiroplasma mirum suckling mouse cataract agent.</title>
        <authorList>
            <person name="Landry C.A."/>
            <person name="Bastian F.O."/>
            <person name="Thune R.L."/>
        </authorList>
    </citation>
    <scope>NUCLEOTIDE SEQUENCE [LARGE SCALE GENOMIC DNA]</scope>
    <source>
        <strain evidence="1 2">SMCA</strain>
    </source>
</reference>
<dbReference type="AlphaFoldDB" id="W0GPV6"/>
<accession>W0GPV6</accession>
<evidence type="ECO:0000313" key="2">
    <source>
        <dbReference type="Proteomes" id="UP000019260"/>
    </source>
</evidence>
<protein>
    <submittedName>
        <fullName evidence="1">Uncharacterized protein</fullName>
    </submittedName>
</protein>
<proteinExistence type="predicted"/>
<sequence length="51" mass="5833">MLGTTSFDQDSAVNLEQDLLEAEALILIKEYLFTVLSPLEEEAFLFLNKRI</sequence>
<dbReference type="Proteomes" id="UP000019260">
    <property type="component" value="Chromosome"/>
</dbReference>
<dbReference type="KEGG" id="smia:P344_01210"/>
<dbReference type="KEGG" id="smir:SMM_0192"/>
<keyword evidence="2" id="KW-1185">Reference proteome</keyword>
<dbReference type="EMBL" id="CP006720">
    <property type="protein sequence ID" value="AHI57607.1"/>
    <property type="molecule type" value="Genomic_DNA"/>
</dbReference>
<evidence type="ECO:0000313" key="1">
    <source>
        <dbReference type="EMBL" id="AHI57607.1"/>
    </source>
</evidence>
<dbReference type="HOGENOM" id="CLU_3103992_0_0_14"/>
<dbReference type="RefSeq" id="WP_156028499.1">
    <property type="nucleotide sequence ID" value="NZ_CP002082.1"/>
</dbReference>
<name>W0GPV6_9MOLU</name>